<accession>A0A7W5B1X2</accession>
<dbReference type="Proteomes" id="UP000570361">
    <property type="component" value="Unassembled WGS sequence"/>
</dbReference>
<keyword evidence="2" id="KW-1133">Transmembrane helix</keyword>
<dbReference type="AlphaFoldDB" id="A0A7W5B1X2"/>
<gene>
    <name evidence="3" type="ORF">FHS18_005027</name>
</gene>
<protein>
    <recommendedName>
        <fullName evidence="5">TadE-like protein</fullName>
    </recommendedName>
</protein>
<evidence type="ECO:0000256" key="2">
    <source>
        <dbReference type="SAM" id="Phobius"/>
    </source>
</evidence>
<keyword evidence="4" id="KW-1185">Reference proteome</keyword>
<sequence length="236" mass="26033">MAVRIRSWWKDWGREEAGQFSLESSMVYPVIFTVVIAMLMFGMYVYQQAAAYYVASTSAERTAFAWSNSHRDPGSGIAPVGEYDGLYWRVGDDSALQSLFQLGGSGDGAETVVMIGASETPSQEEEETESLPEQKLKNGTAHLPDVYEGEAAYRNRALLRTVSAGFEEELSVPLLEAFGFDSVRTQSRAVIVEPTELMRTVDLVRYYAAKWSNRADASVQRANAAEVLTQKTAAAK</sequence>
<evidence type="ECO:0000313" key="4">
    <source>
        <dbReference type="Proteomes" id="UP000570361"/>
    </source>
</evidence>
<feature type="region of interest" description="Disordered" evidence="1">
    <location>
        <begin position="119"/>
        <end position="140"/>
    </location>
</feature>
<dbReference type="RefSeq" id="WP_183603029.1">
    <property type="nucleotide sequence ID" value="NZ_JACHXK010000015.1"/>
</dbReference>
<reference evidence="3 4" key="1">
    <citation type="submission" date="2020-08" db="EMBL/GenBank/DDBJ databases">
        <title>Genomic Encyclopedia of Type Strains, Phase III (KMG-III): the genomes of soil and plant-associated and newly described type strains.</title>
        <authorList>
            <person name="Whitman W."/>
        </authorList>
    </citation>
    <scope>NUCLEOTIDE SEQUENCE [LARGE SCALE GENOMIC DNA]</scope>
    <source>
        <strain evidence="3 4">CECT 5862</strain>
    </source>
</reference>
<evidence type="ECO:0000313" key="3">
    <source>
        <dbReference type="EMBL" id="MBB3112925.1"/>
    </source>
</evidence>
<organism evidence="3 4">
    <name type="scientific">Paenibacillus phyllosphaerae</name>
    <dbReference type="NCBI Taxonomy" id="274593"/>
    <lineage>
        <taxon>Bacteria</taxon>
        <taxon>Bacillati</taxon>
        <taxon>Bacillota</taxon>
        <taxon>Bacilli</taxon>
        <taxon>Bacillales</taxon>
        <taxon>Paenibacillaceae</taxon>
        <taxon>Paenibacillus</taxon>
    </lineage>
</organism>
<feature type="transmembrane region" description="Helical" evidence="2">
    <location>
        <begin position="26"/>
        <end position="46"/>
    </location>
</feature>
<evidence type="ECO:0008006" key="5">
    <source>
        <dbReference type="Google" id="ProtNLM"/>
    </source>
</evidence>
<name>A0A7W5B1X2_9BACL</name>
<keyword evidence="2" id="KW-0812">Transmembrane</keyword>
<dbReference type="EMBL" id="JACHXK010000015">
    <property type="protein sequence ID" value="MBB3112925.1"/>
    <property type="molecule type" value="Genomic_DNA"/>
</dbReference>
<comment type="caution">
    <text evidence="3">The sequence shown here is derived from an EMBL/GenBank/DDBJ whole genome shotgun (WGS) entry which is preliminary data.</text>
</comment>
<evidence type="ECO:0000256" key="1">
    <source>
        <dbReference type="SAM" id="MobiDB-lite"/>
    </source>
</evidence>
<proteinExistence type="predicted"/>
<keyword evidence="2" id="KW-0472">Membrane</keyword>